<comment type="caution">
    <text evidence="1">The sequence shown here is derived from an EMBL/GenBank/DDBJ whole genome shotgun (WGS) entry which is preliminary data.</text>
</comment>
<gene>
    <name evidence="1" type="ORF">NP493_2186g00016</name>
</gene>
<protein>
    <submittedName>
        <fullName evidence="1">Uncharacterized protein</fullName>
    </submittedName>
</protein>
<accession>A0AAD9JJD6</accession>
<keyword evidence="2" id="KW-1185">Reference proteome</keyword>
<proteinExistence type="predicted"/>
<evidence type="ECO:0000313" key="1">
    <source>
        <dbReference type="EMBL" id="KAK2154124.1"/>
    </source>
</evidence>
<sequence>MSHLCYLRLLQTHPQSMSAENIFPLYQLFLESCFPIRYYCKAICV</sequence>
<dbReference type="AlphaFoldDB" id="A0AAD9JJD6"/>
<dbReference type="Proteomes" id="UP001209878">
    <property type="component" value="Unassembled WGS sequence"/>
</dbReference>
<organism evidence="1 2">
    <name type="scientific">Ridgeia piscesae</name>
    <name type="common">Tubeworm</name>
    <dbReference type="NCBI Taxonomy" id="27915"/>
    <lineage>
        <taxon>Eukaryota</taxon>
        <taxon>Metazoa</taxon>
        <taxon>Spiralia</taxon>
        <taxon>Lophotrochozoa</taxon>
        <taxon>Annelida</taxon>
        <taxon>Polychaeta</taxon>
        <taxon>Sedentaria</taxon>
        <taxon>Canalipalpata</taxon>
        <taxon>Sabellida</taxon>
        <taxon>Siboglinidae</taxon>
        <taxon>Ridgeia</taxon>
    </lineage>
</organism>
<name>A0AAD9JJD6_RIDPI</name>
<evidence type="ECO:0000313" key="2">
    <source>
        <dbReference type="Proteomes" id="UP001209878"/>
    </source>
</evidence>
<reference evidence="1" key="1">
    <citation type="journal article" date="2023" name="Mol. Biol. Evol.">
        <title>Third-Generation Sequencing Reveals the Adaptive Role of the Epigenome in Three Deep-Sea Polychaetes.</title>
        <authorList>
            <person name="Perez M."/>
            <person name="Aroh O."/>
            <person name="Sun Y."/>
            <person name="Lan Y."/>
            <person name="Juniper S.K."/>
            <person name="Young C.R."/>
            <person name="Angers B."/>
            <person name="Qian P.Y."/>
        </authorList>
    </citation>
    <scope>NUCLEOTIDE SEQUENCE</scope>
    <source>
        <strain evidence="1">R07B-5</strain>
    </source>
</reference>
<dbReference type="EMBL" id="JAODUO010002215">
    <property type="protein sequence ID" value="KAK2154124.1"/>
    <property type="molecule type" value="Genomic_DNA"/>
</dbReference>